<organism evidence="1 2">
    <name type="scientific">Cryptosporangium minutisporangium</name>
    <dbReference type="NCBI Taxonomy" id="113569"/>
    <lineage>
        <taxon>Bacteria</taxon>
        <taxon>Bacillati</taxon>
        <taxon>Actinomycetota</taxon>
        <taxon>Actinomycetes</taxon>
        <taxon>Cryptosporangiales</taxon>
        <taxon>Cryptosporangiaceae</taxon>
        <taxon>Cryptosporangium</taxon>
    </lineage>
</organism>
<evidence type="ECO:0000313" key="2">
    <source>
        <dbReference type="Proteomes" id="UP001501676"/>
    </source>
</evidence>
<proteinExistence type="predicted"/>
<name>A0ABP6T5K4_9ACTN</name>
<accession>A0ABP6T5K4</accession>
<dbReference type="EMBL" id="BAAAYN010000037">
    <property type="protein sequence ID" value="GAA3392295.1"/>
    <property type="molecule type" value="Genomic_DNA"/>
</dbReference>
<gene>
    <name evidence="1" type="ORF">GCM10020369_53430</name>
</gene>
<reference evidence="2" key="1">
    <citation type="journal article" date="2019" name="Int. J. Syst. Evol. Microbiol.">
        <title>The Global Catalogue of Microorganisms (GCM) 10K type strain sequencing project: providing services to taxonomists for standard genome sequencing and annotation.</title>
        <authorList>
            <consortium name="The Broad Institute Genomics Platform"/>
            <consortium name="The Broad Institute Genome Sequencing Center for Infectious Disease"/>
            <person name="Wu L."/>
            <person name="Ma J."/>
        </authorList>
    </citation>
    <scope>NUCLEOTIDE SEQUENCE [LARGE SCALE GENOMIC DNA]</scope>
    <source>
        <strain evidence="2">JCM 9458</strain>
    </source>
</reference>
<keyword evidence="2" id="KW-1185">Reference proteome</keyword>
<comment type="caution">
    <text evidence="1">The sequence shown here is derived from an EMBL/GenBank/DDBJ whole genome shotgun (WGS) entry which is preliminary data.</text>
</comment>
<evidence type="ECO:0000313" key="1">
    <source>
        <dbReference type="EMBL" id="GAA3392295.1"/>
    </source>
</evidence>
<protein>
    <submittedName>
        <fullName evidence="1">Uncharacterized protein</fullName>
    </submittedName>
</protein>
<sequence length="66" mass="6874">MSTSFGRTLTARGADSIGGGWGVARLRPLCRTRMCNAMLPEVLGTRWDSRTGPVASPVNGLTVPGG</sequence>
<dbReference type="Proteomes" id="UP001501676">
    <property type="component" value="Unassembled WGS sequence"/>
</dbReference>